<evidence type="ECO:0000313" key="5">
    <source>
        <dbReference type="EMBL" id="MPN27428.1"/>
    </source>
</evidence>
<dbReference type="AlphaFoldDB" id="A0A645GKH3"/>
<evidence type="ECO:0000256" key="3">
    <source>
        <dbReference type="ARBA" id="ARBA00023163"/>
    </source>
</evidence>
<gene>
    <name evidence="5" type="ORF">SDC9_174861</name>
</gene>
<dbReference type="GO" id="GO:0016987">
    <property type="term" value="F:sigma factor activity"/>
    <property type="evidence" value="ECO:0007669"/>
    <property type="project" value="UniProtKB-KW"/>
</dbReference>
<evidence type="ECO:0000256" key="1">
    <source>
        <dbReference type="ARBA" id="ARBA00023015"/>
    </source>
</evidence>
<proteinExistence type="predicted"/>
<evidence type="ECO:0000259" key="4">
    <source>
        <dbReference type="Pfam" id="PF08281"/>
    </source>
</evidence>
<organism evidence="5">
    <name type="scientific">bioreactor metagenome</name>
    <dbReference type="NCBI Taxonomy" id="1076179"/>
    <lineage>
        <taxon>unclassified sequences</taxon>
        <taxon>metagenomes</taxon>
        <taxon>ecological metagenomes</taxon>
    </lineage>
</organism>
<dbReference type="Gene3D" id="1.10.10.10">
    <property type="entry name" value="Winged helix-like DNA-binding domain superfamily/Winged helix DNA-binding domain"/>
    <property type="match status" value="1"/>
</dbReference>
<dbReference type="NCBIfam" id="TIGR02937">
    <property type="entry name" value="sigma70-ECF"/>
    <property type="match status" value="1"/>
</dbReference>
<dbReference type="PANTHER" id="PTHR43133:SF51">
    <property type="entry name" value="RNA POLYMERASE SIGMA FACTOR"/>
    <property type="match status" value="1"/>
</dbReference>
<dbReference type="GO" id="GO:0006352">
    <property type="term" value="P:DNA-templated transcription initiation"/>
    <property type="evidence" value="ECO:0007669"/>
    <property type="project" value="InterPro"/>
</dbReference>
<feature type="domain" description="RNA polymerase sigma factor 70 region 4 type 2" evidence="4">
    <location>
        <begin position="26"/>
        <end position="76"/>
    </location>
</feature>
<dbReference type="SUPFAM" id="SSF88659">
    <property type="entry name" value="Sigma3 and sigma4 domains of RNA polymerase sigma factors"/>
    <property type="match status" value="1"/>
</dbReference>
<dbReference type="InterPro" id="IPR036388">
    <property type="entry name" value="WH-like_DNA-bd_sf"/>
</dbReference>
<evidence type="ECO:0000256" key="2">
    <source>
        <dbReference type="ARBA" id="ARBA00023082"/>
    </source>
</evidence>
<name>A0A645GKH3_9ZZZZ</name>
<keyword evidence="1" id="KW-0805">Transcription regulation</keyword>
<sequence length="86" mass="10209">MPLEEILPSCEDLEYRIEKIELKKTIEKLLKELTPRQRMVISLRYYEDLTYKDIALTLDQPIGTVKTDLYRARNALKEYLSGEMEV</sequence>
<dbReference type="InterPro" id="IPR039425">
    <property type="entry name" value="RNA_pol_sigma-70-like"/>
</dbReference>
<accession>A0A645GKH3</accession>
<dbReference type="InterPro" id="IPR013249">
    <property type="entry name" value="RNA_pol_sigma70_r4_t2"/>
</dbReference>
<dbReference type="InterPro" id="IPR013324">
    <property type="entry name" value="RNA_pol_sigma_r3/r4-like"/>
</dbReference>
<dbReference type="InterPro" id="IPR014284">
    <property type="entry name" value="RNA_pol_sigma-70_dom"/>
</dbReference>
<keyword evidence="2" id="KW-0731">Sigma factor</keyword>
<protein>
    <recommendedName>
        <fullName evidence="4">RNA polymerase sigma factor 70 region 4 type 2 domain-containing protein</fullName>
    </recommendedName>
</protein>
<dbReference type="PANTHER" id="PTHR43133">
    <property type="entry name" value="RNA POLYMERASE ECF-TYPE SIGMA FACTO"/>
    <property type="match status" value="1"/>
</dbReference>
<dbReference type="GO" id="GO:0003677">
    <property type="term" value="F:DNA binding"/>
    <property type="evidence" value="ECO:0007669"/>
    <property type="project" value="InterPro"/>
</dbReference>
<keyword evidence="3" id="KW-0804">Transcription</keyword>
<dbReference type="EMBL" id="VSSQ01077321">
    <property type="protein sequence ID" value="MPN27428.1"/>
    <property type="molecule type" value="Genomic_DNA"/>
</dbReference>
<comment type="caution">
    <text evidence="5">The sequence shown here is derived from an EMBL/GenBank/DDBJ whole genome shotgun (WGS) entry which is preliminary data.</text>
</comment>
<dbReference type="Pfam" id="PF08281">
    <property type="entry name" value="Sigma70_r4_2"/>
    <property type="match status" value="1"/>
</dbReference>
<reference evidence="5" key="1">
    <citation type="submission" date="2019-08" db="EMBL/GenBank/DDBJ databases">
        <authorList>
            <person name="Kucharzyk K."/>
            <person name="Murdoch R.W."/>
            <person name="Higgins S."/>
            <person name="Loffler F."/>
        </authorList>
    </citation>
    <scope>NUCLEOTIDE SEQUENCE</scope>
</reference>
<dbReference type="CDD" id="cd06171">
    <property type="entry name" value="Sigma70_r4"/>
    <property type="match status" value="1"/>
</dbReference>